<evidence type="ECO:0000256" key="1">
    <source>
        <dbReference type="SAM" id="MobiDB-lite"/>
    </source>
</evidence>
<feature type="region of interest" description="Disordered" evidence="1">
    <location>
        <begin position="10"/>
        <end position="151"/>
    </location>
</feature>
<evidence type="ECO:0000313" key="2">
    <source>
        <dbReference type="EMBL" id="GCC46902.1"/>
    </source>
</evidence>
<dbReference type="EMBL" id="BEZZ01191055">
    <property type="protein sequence ID" value="GCC46902.1"/>
    <property type="molecule type" value="Genomic_DNA"/>
</dbReference>
<feature type="non-terminal residue" evidence="2">
    <location>
        <position position="1"/>
    </location>
</feature>
<feature type="non-terminal residue" evidence="2">
    <location>
        <position position="238"/>
    </location>
</feature>
<evidence type="ECO:0000313" key="3">
    <source>
        <dbReference type="Proteomes" id="UP000287033"/>
    </source>
</evidence>
<feature type="compositionally biased region" description="Basic and acidic residues" evidence="1">
    <location>
        <begin position="183"/>
        <end position="220"/>
    </location>
</feature>
<keyword evidence="3" id="KW-1185">Reference proteome</keyword>
<feature type="compositionally biased region" description="Basic and acidic residues" evidence="1">
    <location>
        <begin position="102"/>
        <end position="125"/>
    </location>
</feature>
<feature type="compositionally biased region" description="Basic and acidic residues" evidence="1">
    <location>
        <begin position="135"/>
        <end position="150"/>
    </location>
</feature>
<name>A0A401TW95_CHIPU</name>
<proteinExistence type="predicted"/>
<reference evidence="2 3" key="1">
    <citation type="journal article" date="2018" name="Nat. Ecol. Evol.">
        <title>Shark genomes provide insights into elasmobranch evolution and the origin of vertebrates.</title>
        <authorList>
            <person name="Hara Y"/>
            <person name="Yamaguchi K"/>
            <person name="Onimaru K"/>
            <person name="Kadota M"/>
            <person name="Koyanagi M"/>
            <person name="Keeley SD"/>
            <person name="Tatsumi K"/>
            <person name="Tanaka K"/>
            <person name="Motone F"/>
            <person name="Kageyama Y"/>
            <person name="Nozu R"/>
            <person name="Adachi N"/>
            <person name="Nishimura O"/>
            <person name="Nakagawa R"/>
            <person name="Tanegashima C"/>
            <person name="Kiyatake I"/>
            <person name="Matsumoto R"/>
            <person name="Murakumo K"/>
            <person name="Nishida K"/>
            <person name="Terakita A"/>
            <person name="Kuratani S"/>
            <person name="Sato K"/>
            <person name="Hyodo S Kuraku.S."/>
        </authorList>
    </citation>
    <scope>NUCLEOTIDE SEQUENCE [LARGE SCALE GENOMIC DNA]</scope>
</reference>
<organism evidence="2 3">
    <name type="scientific">Chiloscyllium punctatum</name>
    <name type="common">Brownbanded bambooshark</name>
    <name type="synonym">Hemiscyllium punctatum</name>
    <dbReference type="NCBI Taxonomy" id="137246"/>
    <lineage>
        <taxon>Eukaryota</taxon>
        <taxon>Metazoa</taxon>
        <taxon>Chordata</taxon>
        <taxon>Craniata</taxon>
        <taxon>Vertebrata</taxon>
        <taxon>Chondrichthyes</taxon>
        <taxon>Elasmobranchii</taxon>
        <taxon>Galeomorphii</taxon>
        <taxon>Galeoidea</taxon>
        <taxon>Orectolobiformes</taxon>
        <taxon>Hemiscylliidae</taxon>
        <taxon>Chiloscyllium</taxon>
    </lineage>
</organism>
<dbReference type="Proteomes" id="UP000287033">
    <property type="component" value="Unassembled WGS sequence"/>
</dbReference>
<accession>A0A401TW95</accession>
<gene>
    <name evidence="2" type="ORF">chiPu_0030714</name>
</gene>
<dbReference type="AlphaFoldDB" id="A0A401TW95"/>
<sequence>DQDDVEILVRRFENGCEPEPERTAIPTRALEARRDRAQVRQHAHDRHDLHDQPDGHRDGHRREQFDGAELPVTEQRRDQDQDDGNPPEELAIAFAHQNADQGSRDLAAEHEPGIDGGERRDREDQQPPFAANGCHRGDRGDRDQHPDRRVLQARQQHTLGELGLAAHLIFIEEANQQQLLADQSRDRGDLGDREQGCEVPERVGCHRPRGQREQGEREPAAADLEQDGPGNAARDIAP</sequence>
<feature type="region of interest" description="Disordered" evidence="1">
    <location>
        <begin position="182"/>
        <end position="238"/>
    </location>
</feature>
<feature type="compositionally biased region" description="Basic and acidic residues" evidence="1">
    <location>
        <begin position="10"/>
        <end position="22"/>
    </location>
</feature>
<protein>
    <submittedName>
        <fullName evidence="2">Uncharacterized protein</fullName>
    </submittedName>
</protein>
<comment type="caution">
    <text evidence="2">The sequence shown here is derived from an EMBL/GenBank/DDBJ whole genome shotgun (WGS) entry which is preliminary data.</text>
</comment>
<feature type="compositionally biased region" description="Basic and acidic residues" evidence="1">
    <location>
        <begin position="45"/>
        <end position="65"/>
    </location>
</feature>